<dbReference type="GO" id="GO:0005737">
    <property type="term" value="C:cytoplasm"/>
    <property type="evidence" value="ECO:0007669"/>
    <property type="project" value="TreeGrafter"/>
</dbReference>
<dbReference type="FunFam" id="3.40.1190.10:FF:000011">
    <property type="entry name" value="Folylpolyglutamate synthase/dihydrofolate synthase"/>
    <property type="match status" value="1"/>
</dbReference>
<dbReference type="GO" id="GO:0004326">
    <property type="term" value="F:tetrahydrofolylpolyglutamate synthase activity"/>
    <property type="evidence" value="ECO:0007669"/>
    <property type="project" value="UniProtKB-EC"/>
</dbReference>
<comment type="similarity">
    <text evidence="2 11">Belongs to the folylpolyglutamate synthase family.</text>
</comment>
<dbReference type="PANTHER" id="PTHR11136">
    <property type="entry name" value="FOLYLPOLYGLUTAMATE SYNTHASE-RELATED"/>
    <property type="match status" value="1"/>
</dbReference>
<evidence type="ECO:0000313" key="14">
    <source>
        <dbReference type="EMBL" id="OCS94690.1"/>
    </source>
</evidence>
<dbReference type="NCBIfam" id="TIGR01499">
    <property type="entry name" value="folC"/>
    <property type="match status" value="1"/>
</dbReference>
<evidence type="ECO:0000256" key="4">
    <source>
        <dbReference type="ARBA" id="ARBA00022598"/>
    </source>
</evidence>
<dbReference type="Proteomes" id="UP000093482">
    <property type="component" value="Unassembled WGS sequence"/>
</dbReference>
<dbReference type="Pfam" id="PF08245">
    <property type="entry name" value="Mur_ligase_M"/>
    <property type="match status" value="1"/>
</dbReference>
<dbReference type="EMBL" id="MATO01000001">
    <property type="protein sequence ID" value="OCS94690.1"/>
    <property type="molecule type" value="Genomic_DNA"/>
</dbReference>
<keyword evidence="4 11" id="KW-0436">Ligase</keyword>
<name>A0A1C0Z656_9BACL</name>
<evidence type="ECO:0000256" key="7">
    <source>
        <dbReference type="ARBA" id="ARBA00022840"/>
    </source>
</evidence>
<keyword evidence="15" id="KW-1185">Reference proteome</keyword>
<dbReference type="SUPFAM" id="SSF53623">
    <property type="entry name" value="MurD-like peptide ligases, catalytic domain"/>
    <property type="match status" value="1"/>
</dbReference>
<dbReference type="PANTHER" id="PTHR11136:SF0">
    <property type="entry name" value="DIHYDROFOLATE SYNTHETASE-RELATED"/>
    <property type="match status" value="1"/>
</dbReference>
<comment type="catalytic activity">
    <reaction evidence="10">
        <text>(6S)-5,6,7,8-tetrahydrofolyl-(gamma-L-Glu)(n) + L-glutamate + ATP = (6S)-5,6,7,8-tetrahydrofolyl-(gamma-L-Glu)(n+1) + ADP + phosphate + H(+)</text>
        <dbReference type="Rhea" id="RHEA:10580"/>
        <dbReference type="Rhea" id="RHEA-COMP:14738"/>
        <dbReference type="Rhea" id="RHEA-COMP:14740"/>
        <dbReference type="ChEBI" id="CHEBI:15378"/>
        <dbReference type="ChEBI" id="CHEBI:29985"/>
        <dbReference type="ChEBI" id="CHEBI:30616"/>
        <dbReference type="ChEBI" id="CHEBI:43474"/>
        <dbReference type="ChEBI" id="CHEBI:141005"/>
        <dbReference type="ChEBI" id="CHEBI:456216"/>
        <dbReference type="EC" id="6.3.2.17"/>
    </reaction>
</comment>
<dbReference type="AlphaFoldDB" id="A0A1C0Z656"/>
<protein>
    <recommendedName>
        <fullName evidence="3">tetrahydrofolate synthase</fullName>
        <ecNumber evidence="3">6.3.2.17</ecNumber>
    </recommendedName>
    <alternativeName>
        <fullName evidence="9">Tetrahydrofolylpolyglutamate synthase</fullName>
    </alternativeName>
</protein>
<comment type="caution">
    <text evidence="14">The sequence shown here is derived from an EMBL/GenBank/DDBJ whole genome shotgun (WGS) entry which is preliminary data.</text>
</comment>
<dbReference type="EC" id="6.3.2.17" evidence="3"/>
<evidence type="ECO:0000256" key="6">
    <source>
        <dbReference type="ARBA" id="ARBA00022741"/>
    </source>
</evidence>
<dbReference type="InterPro" id="IPR004101">
    <property type="entry name" value="Mur_ligase_C"/>
</dbReference>
<evidence type="ECO:0000256" key="2">
    <source>
        <dbReference type="ARBA" id="ARBA00008276"/>
    </source>
</evidence>
<dbReference type="PIRSF" id="PIRSF001563">
    <property type="entry name" value="Folylpolyglu_synth"/>
    <property type="match status" value="1"/>
</dbReference>
<evidence type="ECO:0000256" key="11">
    <source>
        <dbReference type="PIRNR" id="PIRNR001563"/>
    </source>
</evidence>
<evidence type="ECO:0000256" key="1">
    <source>
        <dbReference type="ARBA" id="ARBA00001946"/>
    </source>
</evidence>
<dbReference type="Gene3D" id="3.90.190.20">
    <property type="entry name" value="Mur ligase, C-terminal domain"/>
    <property type="match status" value="1"/>
</dbReference>
<dbReference type="GO" id="GO:0005524">
    <property type="term" value="F:ATP binding"/>
    <property type="evidence" value="ECO:0007669"/>
    <property type="project" value="UniProtKB-KW"/>
</dbReference>
<dbReference type="InterPro" id="IPR001645">
    <property type="entry name" value="Folylpolyglutamate_synth"/>
</dbReference>
<sequence length="426" mass="47122">MERFTTVAECEAYLFRLRSGGKRAEPLAVMHALLEAFGNPQQRVPFIHVAGTNGKGSTVNFMRELLMEAGVRVGAFTSPHLQKMNERLTIDGTDISDELLIKYVNDVADVIEREQLEANFFEIMTVLAWRYFAEQHVDIALMEVGIGGRIDSTNVATPLVSVITSIGFDHTDLLGDTLQHITREKAGVIKPHVPVVTAVTQAEGNELIAHIAAEQRAPHYAYGEQFMFVEEHVDAQQQIGRITCSGRDVRVKLNMLGAHQQRNASVAVQAVLLLSNVTLTDAQVEAALTRAVWAGRFEQLLPNVFIDGAHNEQGTAALIHTLTHALPNKAYHFIYAAMRDKDHAASIAQMDKIAHTVAFTTLPMPRAAAAEALAQQSTHAKKQAISDWRTYIREHLATRTEDDVLIVTGSLYFISEARPFIQQLGE</sequence>
<dbReference type="OrthoDB" id="9809356at2"/>
<organism evidence="14 15">
    <name type="scientific">Caryophanon latum</name>
    <dbReference type="NCBI Taxonomy" id="33977"/>
    <lineage>
        <taxon>Bacteria</taxon>
        <taxon>Bacillati</taxon>
        <taxon>Bacillota</taxon>
        <taxon>Bacilli</taxon>
        <taxon>Bacillales</taxon>
        <taxon>Caryophanaceae</taxon>
        <taxon>Caryophanon</taxon>
    </lineage>
</organism>
<dbReference type="InterPro" id="IPR036565">
    <property type="entry name" value="Mur-like_cat_sf"/>
</dbReference>
<evidence type="ECO:0000256" key="9">
    <source>
        <dbReference type="ARBA" id="ARBA00030592"/>
    </source>
</evidence>
<dbReference type="InterPro" id="IPR036615">
    <property type="entry name" value="Mur_ligase_C_dom_sf"/>
</dbReference>
<evidence type="ECO:0000256" key="3">
    <source>
        <dbReference type="ARBA" id="ARBA00013025"/>
    </source>
</evidence>
<dbReference type="GO" id="GO:0046872">
    <property type="term" value="F:metal ion binding"/>
    <property type="evidence" value="ECO:0007669"/>
    <property type="project" value="UniProtKB-KW"/>
</dbReference>
<keyword evidence="5" id="KW-0479">Metal-binding</keyword>
<keyword evidence="6 11" id="KW-0547">Nucleotide-binding</keyword>
<accession>A0A1C0Z656</accession>
<evidence type="ECO:0000259" key="12">
    <source>
        <dbReference type="Pfam" id="PF02875"/>
    </source>
</evidence>
<feature type="domain" description="Mur ligase central" evidence="13">
    <location>
        <begin position="49"/>
        <end position="270"/>
    </location>
</feature>
<dbReference type="RefSeq" id="WP_066461069.1">
    <property type="nucleotide sequence ID" value="NZ_MATO01000001.1"/>
</dbReference>
<dbReference type="SUPFAM" id="SSF53244">
    <property type="entry name" value="MurD-like peptide ligases, peptide-binding domain"/>
    <property type="match status" value="1"/>
</dbReference>
<keyword evidence="8" id="KW-0460">Magnesium</keyword>
<reference evidence="14 15" key="1">
    <citation type="submission" date="2016-07" db="EMBL/GenBank/DDBJ databases">
        <title>Caryophanon latum genome sequencing.</title>
        <authorList>
            <person name="Verma A."/>
            <person name="Pal Y."/>
            <person name="Krishnamurthi S."/>
        </authorList>
    </citation>
    <scope>NUCLEOTIDE SEQUENCE [LARGE SCALE GENOMIC DNA]</scope>
    <source>
        <strain evidence="14 15">DSM 14151</strain>
    </source>
</reference>
<evidence type="ECO:0000256" key="5">
    <source>
        <dbReference type="ARBA" id="ARBA00022723"/>
    </source>
</evidence>
<feature type="domain" description="Mur ligase C-terminal" evidence="12">
    <location>
        <begin position="295"/>
        <end position="410"/>
    </location>
</feature>
<dbReference type="GO" id="GO:0008841">
    <property type="term" value="F:dihydrofolate synthase activity"/>
    <property type="evidence" value="ECO:0007669"/>
    <property type="project" value="TreeGrafter"/>
</dbReference>
<dbReference type="InterPro" id="IPR013221">
    <property type="entry name" value="Mur_ligase_cen"/>
</dbReference>
<proteinExistence type="inferred from homology"/>
<evidence type="ECO:0000256" key="10">
    <source>
        <dbReference type="ARBA" id="ARBA00047493"/>
    </source>
</evidence>
<comment type="cofactor">
    <cofactor evidence="1">
        <name>Mg(2+)</name>
        <dbReference type="ChEBI" id="CHEBI:18420"/>
    </cofactor>
</comment>
<evidence type="ECO:0000259" key="13">
    <source>
        <dbReference type="Pfam" id="PF08245"/>
    </source>
</evidence>
<dbReference type="Gene3D" id="3.40.1190.10">
    <property type="entry name" value="Mur-like, catalytic domain"/>
    <property type="match status" value="1"/>
</dbReference>
<gene>
    <name evidence="14" type="ORF">A6K76_00545</name>
</gene>
<evidence type="ECO:0000256" key="8">
    <source>
        <dbReference type="ARBA" id="ARBA00022842"/>
    </source>
</evidence>
<dbReference type="Pfam" id="PF02875">
    <property type="entry name" value="Mur_ligase_C"/>
    <property type="match status" value="1"/>
</dbReference>
<keyword evidence="7 11" id="KW-0067">ATP-binding</keyword>
<evidence type="ECO:0000313" key="15">
    <source>
        <dbReference type="Proteomes" id="UP000093482"/>
    </source>
</evidence>